<dbReference type="InterPro" id="IPR056166">
    <property type="entry name" value="TPR_ELP1"/>
</dbReference>
<keyword evidence="15" id="KW-1185">Reference proteome</keyword>
<feature type="coiled-coil region" evidence="7">
    <location>
        <begin position="1190"/>
        <end position="1217"/>
    </location>
</feature>
<dbReference type="GO" id="GO:0005634">
    <property type="term" value="C:nucleus"/>
    <property type="evidence" value="ECO:0007669"/>
    <property type="project" value="UniProtKB-SubCell"/>
</dbReference>
<dbReference type="InterPro" id="IPR056169">
    <property type="entry name" value="HB_ELP1"/>
</dbReference>
<dbReference type="InterPro" id="IPR006849">
    <property type="entry name" value="Elp1"/>
</dbReference>
<evidence type="ECO:0000313" key="15">
    <source>
        <dbReference type="Proteomes" id="UP000215127"/>
    </source>
</evidence>
<dbReference type="InterPro" id="IPR056164">
    <property type="entry name" value="Beta-prop_ELP1_1st"/>
</dbReference>
<reference evidence="14 15" key="1">
    <citation type="submission" date="2016-06" db="EMBL/GenBank/DDBJ databases">
        <authorList>
            <person name="Kjaerup R.B."/>
            <person name="Dalgaard T.S."/>
            <person name="Juul-Madsen H.R."/>
        </authorList>
    </citation>
    <scope>NUCLEOTIDE SEQUENCE [LARGE SCALE GENOMIC DNA]</scope>
</reference>
<comment type="function">
    <text evidence="6">Component of the elongator complex which is required for multiple tRNA modifications, including mcm5U (5-methoxycarbonylmethyl uridine), mcm5s2U (5-methoxycarbonylmethyl-2-thiouridine), and ncm5U (5-carbamoylmethyl uridine). The elongator complex catalyzes formation of carboxymethyluridine in the wobble base at position 34 in tRNAs.</text>
</comment>
<feature type="domain" description="ELP1 N-terminal second beta-propeller" evidence="10">
    <location>
        <begin position="400"/>
        <end position="656"/>
    </location>
</feature>
<dbReference type="Pfam" id="PF23936">
    <property type="entry name" value="HB_ELP1"/>
    <property type="match status" value="1"/>
</dbReference>
<dbReference type="GO" id="GO:0002926">
    <property type="term" value="P:tRNA wobble base 5-methoxycarbonylmethyl-2-thiouridinylation"/>
    <property type="evidence" value="ECO:0007669"/>
    <property type="project" value="TreeGrafter"/>
</dbReference>
<dbReference type="PANTHER" id="PTHR12747:SF0">
    <property type="entry name" value="ELONGATOR COMPLEX PROTEIN 1"/>
    <property type="match status" value="1"/>
</dbReference>
<feature type="region of interest" description="Disordered" evidence="8">
    <location>
        <begin position="1147"/>
        <end position="1180"/>
    </location>
</feature>
<dbReference type="STRING" id="1276538.A0A1X7S844"/>
<dbReference type="Pfam" id="PF04762">
    <property type="entry name" value="Beta-prop_ELP1_1st"/>
    <property type="match status" value="1"/>
</dbReference>
<feature type="domain" description="ELP1 alpha-solenoid" evidence="12">
    <location>
        <begin position="680"/>
        <end position="888"/>
    </location>
</feature>
<evidence type="ECO:0000259" key="11">
    <source>
        <dbReference type="Pfam" id="PF23878"/>
    </source>
</evidence>
<dbReference type="Pfam" id="PF23925">
    <property type="entry name" value="A-sol_ELP1"/>
    <property type="match status" value="1"/>
</dbReference>
<name>A0A1X7S844_ZYMT9</name>
<comment type="similarity">
    <text evidence="2 6">Belongs to the ELP1/IKA1 family.</text>
</comment>
<dbReference type="GO" id="GO:0000049">
    <property type="term" value="F:tRNA binding"/>
    <property type="evidence" value="ECO:0007669"/>
    <property type="project" value="TreeGrafter"/>
</dbReference>
<feature type="domain" description="ELP1 first N-terminal beta-propeller" evidence="9">
    <location>
        <begin position="1"/>
        <end position="362"/>
    </location>
</feature>
<dbReference type="InterPro" id="IPR056167">
    <property type="entry name" value="A-sol_ELP1"/>
</dbReference>
<evidence type="ECO:0000256" key="4">
    <source>
        <dbReference type="ARBA" id="ARBA00022694"/>
    </source>
</evidence>
<evidence type="ECO:0000313" key="14">
    <source>
        <dbReference type="EMBL" id="SMQ55856.1"/>
    </source>
</evidence>
<feature type="compositionally biased region" description="Polar residues" evidence="8">
    <location>
        <begin position="1147"/>
        <end position="1160"/>
    </location>
</feature>
<evidence type="ECO:0000256" key="8">
    <source>
        <dbReference type="SAM" id="MobiDB-lite"/>
    </source>
</evidence>
<dbReference type="InterPro" id="IPR015943">
    <property type="entry name" value="WD40/YVTN_repeat-like_dom_sf"/>
</dbReference>
<dbReference type="Gene3D" id="2.130.10.10">
    <property type="entry name" value="YVTN repeat-like/Quinoprotein amine dehydrogenase"/>
    <property type="match status" value="1"/>
</dbReference>
<keyword evidence="7" id="KW-0175">Coiled coil</keyword>
<evidence type="ECO:0000259" key="12">
    <source>
        <dbReference type="Pfam" id="PF23925"/>
    </source>
</evidence>
<comment type="pathway">
    <text evidence="1">tRNA modification; 5-methoxycarbonylmethyl-2-thiouridine-tRNA biosynthesis.</text>
</comment>
<evidence type="ECO:0000256" key="5">
    <source>
        <dbReference type="ARBA" id="ARBA00029535"/>
    </source>
</evidence>
<feature type="domain" description="ELP1 TPR" evidence="11">
    <location>
        <begin position="896"/>
        <end position="1056"/>
    </location>
</feature>
<keyword evidence="4" id="KW-0819">tRNA processing</keyword>
<evidence type="ECO:0000259" key="13">
    <source>
        <dbReference type="Pfam" id="PF23936"/>
    </source>
</evidence>
<dbReference type="Pfam" id="PF23878">
    <property type="entry name" value="TPR_ELP1"/>
    <property type="match status" value="1"/>
</dbReference>
<evidence type="ECO:0000256" key="7">
    <source>
        <dbReference type="SAM" id="Coils"/>
    </source>
</evidence>
<gene>
    <name evidence="14" type="ORF">ZT3D7_G11011</name>
</gene>
<accession>A0A1X7S844</accession>
<comment type="subcellular location">
    <subcellularLocation>
        <location evidence="6">Cytoplasm</location>
    </subcellularLocation>
    <subcellularLocation>
        <location evidence="6">Nucleus</location>
    </subcellularLocation>
</comment>
<dbReference type="Pfam" id="PF23797">
    <property type="entry name" value="Beta-prop_ELP1_2nd"/>
    <property type="match status" value="1"/>
</dbReference>
<evidence type="ECO:0000256" key="3">
    <source>
        <dbReference type="ARBA" id="ARBA00022490"/>
    </source>
</evidence>
<evidence type="ECO:0000256" key="2">
    <source>
        <dbReference type="ARBA" id="ARBA00006086"/>
    </source>
</evidence>
<evidence type="ECO:0000256" key="1">
    <source>
        <dbReference type="ARBA" id="ARBA00005043"/>
    </source>
</evidence>
<dbReference type="PIRSF" id="PIRSF017233">
    <property type="entry name" value="IKAP"/>
    <property type="match status" value="1"/>
</dbReference>
<dbReference type="Proteomes" id="UP000215127">
    <property type="component" value="Chromosome 12"/>
</dbReference>
<proteinExistence type="inferred from homology"/>
<evidence type="ECO:0000256" key="6">
    <source>
        <dbReference type="PIRNR" id="PIRNR017233"/>
    </source>
</evidence>
<evidence type="ECO:0000259" key="10">
    <source>
        <dbReference type="Pfam" id="PF23797"/>
    </source>
</evidence>
<keyword evidence="3 6" id="KW-0963">Cytoplasm</keyword>
<dbReference type="GO" id="GO:0005829">
    <property type="term" value="C:cytosol"/>
    <property type="evidence" value="ECO:0007669"/>
    <property type="project" value="TreeGrafter"/>
</dbReference>
<dbReference type="SUPFAM" id="SSF69322">
    <property type="entry name" value="Tricorn protease domain 2"/>
    <property type="match status" value="1"/>
</dbReference>
<dbReference type="UniPathway" id="UPA00988"/>
<dbReference type="PANTHER" id="PTHR12747">
    <property type="entry name" value="ELONGATOR COMPLEX PROTEIN 1"/>
    <property type="match status" value="1"/>
</dbReference>
<sequence>MRNLRNLRHSGIEFSDDASISATAWDGTSLLVAFGPTQQSPAITIKRLTQDAWNPEQATSVASWDAPSPTPDLEVDRILSLHVLADSGSICLVLEGGDIVIVREDPQPGEEMIEIVGSVDAGIAAAAWSPDEELLIIATKAKTLLFMTRDFEGTATVTLSPEDVKVSSHVSVGWGKKETQFKGRGAKALRDPTVPEHIDEGKLSSFDDLRTTISWRGDGQFVAVNSLLGGEPKRRIIRVYSREGILESVSEPVDGLEAALSWKPSGQIIAGVQRSDDRAEVVFFERNGLRHGEFGLRLTADELATCASDIDLSWNNDSSVLAVAMKDRVQLWTMGNYHYYLKQEIRTTNSDNVTLRTNWHSERPLQLSCSSTRSLRQLDYTFEVSRGSVNTPDDHGVVAVIDGKTLKITPLRTANVPPPMAFDEVELKDSAIDVAVSRDGTQIAVLHDSFISMWKCNYGSRPASRATHEIDFTLGSDEGLKDCLPRQILFDMNGDPRVLLSQVNGDGTRLWRRGNGSASAEIIPLNVSSIATSTTHHKIIYIDGKGSVSQLDSDSVHASAGKLPAACTSIDAWQEDDINVLFGLTRSGILYAQSAQQSLKISSCTSFIVTATHLIYTTSSHLLKFIHLHIGELDIPPDEPEKDERCRNIERGAKLVTVMPSAYSLVLQMPRGNLETIYPRALVLAGIRGAIGQRDYKKAFRICRTQRVDMNILHDYAPAQFMQDVSLVVKQLKKPEYIDLVLSSLSEEDVSQTIYQDTIKAKGEPTNGVTNGDVPHLTAPSSSKVNQICDAFLHTLAGQEATYLQSIVTAHVCKNPPDLIAGLYLISDLRKRKEQDQLEQAIDHICFLADVNRLYDTALGLYDLDVALLVAQQSQKDPREYLPYLQKLHDMQPLRQRFSIDNDLKRHSKALTHLHAMNEFDELKSYTTKHDLYSAAVELYRYDNTRLAELMRLHADFLTSRNRYKEAGIAYEFINDHTSAHEAYRAAGMWRECLASAMLASVSDEALDTLARDLADSLEESKDFVSAATIYLDHLNDLENTIRMLCRAYHFASAIRLLALHKRPELLKSLIDSGLIEASATMTEMLAEMKSQLQAQLPRLRDLRVKKAEDPMAFLDGGGDGGDKDIPDNISLAPTDASTSGGTFMTRYTNNSMGTLATNATRKTSKNRRREERKRARGKKGTVYEEEYLVNSIRRLMERWNESVEDVERLVEGLMRRGMRERAGAVEGVMKDVGEVCRGCMEEVFGTAGSGVVMRQDGEGMLAKPAGGEGVLFEALTAAGGKQEAPLLKAFAGLSLLTK</sequence>
<organism evidence="14 15">
    <name type="scientific">Zymoseptoria tritici (strain ST99CH_3D7)</name>
    <dbReference type="NCBI Taxonomy" id="1276538"/>
    <lineage>
        <taxon>Eukaryota</taxon>
        <taxon>Fungi</taxon>
        <taxon>Dikarya</taxon>
        <taxon>Ascomycota</taxon>
        <taxon>Pezizomycotina</taxon>
        <taxon>Dothideomycetes</taxon>
        <taxon>Dothideomycetidae</taxon>
        <taxon>Mycosphaerellales</taxon>
        <taxon>Mycosphaerellaceae</taxon>
        <taxon>Zymoseptoria</taxon>
    </lineage>
</organism>
<dbReference type="GO" id="GO:0033588">
    <property type="term" value="C:elongator holoenzyme complex"/>
    <property type="evidence" value="ECO:0007669"/>
    <property type="project" value="InterPro"/>
</dbReference>
<dbReference type="InterPro" id="IPR056165">
    <property type="entry name" value="Beta-prop_ELP1_2nd"/>
</dbReference>
<feature type="domain" description="ELP1 three-helical bundle" evidence="13">
    <location>
        <begin position="1069"/>
        <end position="1233"/>
    </location>
</feature>
<evidence type="ECO:0000259" key="9">
    <source>
        <dbReference type="Pfam" id="PF04762"/>
    </source>
</evidence>
<dbReference type="EMBL" id="LT853703">
    <property type="protein sequence ID" value="SMQ55856.1"/>
    <property type="molecule type" value="Genomic_DNA"/>
</dbReference>
<keyword evidence="6" id="KW-0539">Nucleus</keyword>
<protein>
    <recommendedName>
        <fullName evidence="5 6">Elongator complex protein 1</fullName>
    </recommendedName>
</protein>